<dbReference type="Gene3D" id="1.10.357.10">
    <property type="entry name" value="Tetracycline Repressor, domain 2"/>
    <property type="match status" value="1"/>
</dbReference>
<evidence type="ECO:0000313" key="1">
    <source>
        <dbReference type="EMBL" id="GGM24845.1"/>
    </source>
</evidence>
<reference evidence="1" key="2">
    <citation type="submission" date="2020-09" db="EMBL/GenBank/DDBJ databases">
        <authorList>
            <person name="Sun Q."/>
            <person name="Ohkuma M."/>
        </authorList>
    </citation>
    <scope>NUCLEOTIDE SEQUENCE</scope>
    <source>
        <strain evidence="1">JCM 19831</strain>
    </source>
</reference>
<evidence type="ECO:0000313" key="2">
    <source>
        <dbReference type="Proteomes" id="UP000642070"/>
    </source>
</evidence>
<dbReference type="InterPro" id="IPR036271">
    <property type="entry name" value="Tet_transcr_reg_TetR-rel_C_sf"/>
</dbReference>
<name>A0A917TIN6_9ACTN</name>
<dbReference type="AlphaFoldDB" id="A0A917TIN6"/>
<keyword evidence="2" id="KW-1185">Reference proteome</keyword>
<dbReference type="EMBL" id="BMPI01000011">
    <property type="protein sequence ID" value="GGM24845.1"/>
    <property type="molecule type" value="Genomic_DNA"/>
</dbReference>
<protein>
    <submittedName>
        <fullName evidence="1">Uncharacterized protein</fullName>
    </submittedName>
</protein>
<sequence length="57" mass="6139">MPADRFPMMVELAGTYTHEPDLDRYYTFGVEPVMDGVAKMASSRRVASGVSGEAIAG</sequence>
<dbReference type="SUPFAM" id="SSF48498">
    <property type="entry name" value="Tetracyclin repressor-like, C-terminal domain"/>
    <property type="match status" value="1"/>
</dbReference>
<comment type="caution">
    <text evidence="1">The sequence shown here is derived from an EMBL/GenBank/DDBJ whole genome shotgun (WGS) entry which is preliminary data.</text>
</comment>
<proteinExistence type="predicted"/>
<dbReference type="Proteomes" id="UP000642070">
    <property type="component" value="Unassembled WGS sequence"/>
</dbReference>
<organism evidence="1 2">
    <name type="scientific">Dactylosporangium sucinum</name>
    <dbReference type="NCBI Taxonomy" id="1424081"/>
    <lineage>
        <taxon>Bacteria</taxon>
        <taxon>Bacillati</taxon>
        <taxon>Actinomycetota</taxon>
        <taxon>Actinomycetes</taxon>
        <taxon>Micromonosporales</taxon>
        <taxon>Micromonosporaceae</taxon>
        <taxon>Dactylosporangium</taxon>
    </lineage>
</organism>
<reference evidence="1" key="1">
    <citation type="journal article" date="2014" name="Int. J. Syst. Evol. Microbiol.">
        <title>Complete genome sequence of Corynebacterium casei LMG S-19264T (=DSM 44701T), isolated from a smear-ripened cheese.</title>
        <authorList>
            <consortium name="US DOE Joint Genome Institute (JGI-PGF)"/>
            <person name="Walter F."/>
            <person name="Albersmeier A."/>
            <person name="Kalinowski J."/>
            <person name="Ruckert C."/>
        </authorList>
    </citation>
    <scope>NUCLEOTIDE SEQUENCE</scope>
    <source>
        <strain evidence="1">JCM 19831</strain>
    </source>
</reference>
<accession>A0A917TIN6</accession>
<gene>
    <name evidence="1" type="ORF">GCM10007977_027480</name>
</gene>